<dbReference type="PRINTS" id="PR00153">
    <property type="entry name" value="CSAPPISMRASE"/>
</dbReference>
<dbReference type="AlphaFoldDB" id="A0A8B0SFH9"/>
<dbReference type="Proteomes" id="UP000664466">
    <property type="component" value="Unassembled WGS sequence"/>
</dbReference>
<feature type="chain" id="PRO_5033108542" description="Peptidyl-prolyl cis-trans isomerase" evidence="4">
    <location>
        <begin position="24"/>
        <end position="199"/>
    </location>
</feature>
<dbReference type="InterPro" id="IPR044665">
    <property type="entry name" value="E_coli_cyclophilin_A-like"/>
</dbReference>
<name>A0A8B0SFH9_9GAMM</name>
<evidence type="ECO:0000313" key="7">
    <source>
        <dbReference type="EMBL" id="QTX09509.1"/>
    </source>
</evidence>
<dbReference type="EMBL" id="CP072748">
    <property type="protein sequence ID" value="QTX09509.1"/>
    <property type="molecule type" value="Genomic_DNA"/>
</dbReference>
<evidence type="ECO:0000256" key="1">
    <source>
        <dbReference type="ARBA" id="ARBA00007365"/>
    </source>
</evidence>
<evidence type="ECO:0000313" key="6">
    <source>
        <dbReference type="EMBL" id="MBO0614686.1"/>
    </source>
</evidence>
<dbReference type="SUPFAM" id="SSF50891">
    <property type="entry name" value="Cyclophilin-like"/>
    <property type="match status" value="1"/>
</dbReference>
<comment type="catalytic activity">
    <reaction evidence="4">
        <text>[protein]-peptidylproline (omega=180) = [protein]-peptidylproline (omega=0)</text>
        <dbReference type="Rhea" id="RHEA:16237"/>
        <dbReference type="Rhea" id="RHEA-COMP:10747"/>
        <dbReference type="Rhea" id="RHEA-COMP:10748"/>
        <dbReference type="ChEBI" id="CHEBI:83833"/>
        <dbReference type="ChEBI" id="CHEBI:83834"/>
        <dbReference type="EC" id="5.2.1.8"/>
    </reaction>
</comment>
<keyword evidence="3 4" id="KW-0413">Isomerase</keyword>
<dbReference type="Gene3D" id="2.40.100.10">
    <property type="entry name" value="Cyclophilin-like"/>
    <property type="match status" value="1"/>
</dbReference>
<dbReference type="InterPro" id="IPR029000">
    <property type="entry name" value="Cyclophilin-like_dom_sf"/>
</dbReference>
<sequence>MKRLFTILFATMLSFAATVGVNAAEQATSGDNMSTILIETTKGNIKVELDAKAAPKTVENVLAYVNEGFYNGTIFHRVIPGFMVQGGGFSETMKEKADKRAPVKNEANNGLKNERGTLAMARTSDPHSASSQFFINVSNNDFLNFRSETSQGWGYAVFGKVVEGMDVVDEIVKVKTGQFGPHGDVPVQPIIMNKVSVVE</sequence>
<dbReference type="EC" id="5.2.1.8" evidence="4"/>
<reference evidence="6 8" key="1">
    <citation type="submission" date="2021-03" db="EMBL/GenBank/DDBJ databases">
        <title>Draft genome and methylome analysis of Thiotrix fructosivoruns ATCC 49748.</title>
        <authorList>
            <person name="Fomenkov A."/>
            <person name="Grabovich M.Y."/>
            <person name="Roberts R.J."/>
        </authorList>
    </citation>
    <scope>NUCLEOTIDE SEQUENCE [LARGE SCALE GENOMIC DNA]</scope>
    <source>
        <strain evidence="6 8">ATCC 49748</strain>
    </source>
</reference>
<dbReference type="GO" id="GO:0006457">
    <property type="term" value="P:protein folding"/>
    <property type="evidence" value="ECO:0007669"/>
    <property type="project" value="InterPro"/>
</dbReference>
<organism evidence="7">
    <name type="scientific">Thiothrix fructosivorans</name>
    <dbReference type="NCBI Taxonomy" id="111770"/>
    <lineage>
        <taxon>Bacteria</taxon>
        <taxon>Pseudomonadati</taxon>
        <taxon>Pseudomonadota</taxon>
        <taxon>Gammaproteobacteria</taxon>
        <taxon>Thiotrichales</taxon>
        <taxon>Thiotrichaceae</taxon>
        <taxon>Thiothrix</taxon>
    </lineage>
</organism>
<keyword evidence="4" id="KW-0732">Signal</keyword>
<keyword evidence="8" id="KW-1185">Reference proteome</keyword>
<dbReference type="GO" id="GO:0003755">
    <property type="term" value="F:peptidyl-prolyl cis-trans isomerase activity"/>
    <property type="evidence" value="ECO:0007669"/>
    <property type="project" value="UniProtKB-UniRule"/>
</dbReference>
<gene>
    <name evidence="7" type="ORF">J1836_012830</name>
    <name evidence="6" type="ORF">J1836_17440</name>
</gene>
<protein>
    <recommendedName>
        <fullName evidence="4">Peptidyl-prolyl cis-trans isomerase</fullName>
        <shortName evidence="4">PPIase</shortName>
        <ecNumber evidence="4">5.2.1.8</ecNumber>
    </recommendedName>
</protein>
<comment type="similarity">
    <text evidence="1 4">Belongs to the cyclophilin-type PPIase family.</text>
</comment>
<dbReference type="PROSITE" id="PS50072">
    <property type="entry name" value="CSA_PPIASE_2"/>
    <property type="match status" value="1"/>
</dbReference>
<accession>A0A8B0SFH9</accession>
<comment type="function">
    <text evidence="4">PPIases accelerate the folding of proteins. It catalyzes the cis-trans isomerization of proline imidic peptide bonds in oligopeptides.</text>
</comment>
<evidence type="ECO:0000259" key="5">
    <source>
        <dbReference type="PROSITE" id="PS50072"/>
    </source>
</evidence>
<dbReference type="CDD" id="cd01920">
    <property type="entry name" value="cyclophilin_EcCYP_like"/>
    <property type="match status" value="1"/>
</dbReference>
<evidence type="ECO:0000256" key="3">
    <source>
        <dbReference type="ARBA" id="ARBA00023235"/>
    </source>
</evidence>
<keyword evidence="2 4" id="KW-0697">Rotamase</keyword>
<reference evidence="7" key="2">
    <citation type="submission" date="2021-04" db="EMBL/GenBank/DDBJ databases">
        <title>Complete Genome and methylome analysis of Thiothrix fructosivorans ATCC 49748.</title>
        <authorList>
            <person name="Fomenkov A."/>
            <person name="Sun L."/>
            <person name="Vincze T."/>
            <person name="Grabovich M.Y."/>
            <person name="Roberts R.J."/>
        </authorList>
    </citation>
    <scope>NUCLEOTIDE SEQUENCE</scope>
    <source>
        <strain evidence="7">ATCC 49748</strain>
    </source>
</reference>
<evidence type="ECO:0000313" key="8">
    <source>
        <dbReference type="Proteomes" id="UP000664466"/>
    </source>
</evidence>
<evidence type="ECO:0000256" key="2">
    <source>
        <dbReference type="ARBA" id="ARBA00023110"/>
    </source>
</evidence>
<feature type="domain" description="PPIase cyclophilin-type" evidence="5">
    <location>
        <begin position="32"/>
        <end position="197"/>
    </location>
</feature>
<dbReference type="InterPro" id="IPR020892">
    <property type="entry name" value="Cyclophilin-type_PPIase_CS"/>
</dbReference>
<dbReference type="InterPro" id="IPR002130">
    <property type="entry name" value="Cyclophilin-type_PPIase_dom"/>
</dbReference>
<proteinExistence type="inferred from homology"/>
<dbReference type="EMBL" id="JAFMPM010000008">
    <property type="protein sequence ID" value="MBO0614686.1"/>
    <property type="molecule type" value="Genomic_DNA"/>
</dbReference>
<dbReference type="PANTHER" id="PTHR43246">
    <property type="entry name" value="PEPTIDYL-PROLYL CIS-TRANS ISOMERASE CYP38, CHLOROPLASTIC"/>
    <property type="match status" value="1"/>
</dbReference>
<feature type="signal peptide" evidence="4">
    <location>
        <begin position="1"/>
        <end position="23"/>
    </location>
</feature>
<evidence type="ECO:0000256" key="4">
    <source>
        <dbReference type="RuleBase" id="RU363019"/>
    </source>
</evidence>
<dbReference type="PROSITE" id="PS00170">
    <property type="entry name" value="CSA_PPIASE_1"/>
    <property type="match status" value="1"/>
</dbReference>
<dbReference type="Pfam" id="PF00160">
    <property type="entry name" value="Pro_isomerase"/>
    <property type="match status" value="1"/>
</dbReference>